<gene>
    <name evidence="2" type="ORF">H8J20_26930</name>
</gene>
<keyword evidence="1" id="KW-1133">Transmembrane helix</keyword>
<name>A0AAW3WZ57_SERFO</name>
<keyword evidence="1" id="KW-0472">Membrane</keyword>
<organism evidence="2 3">
    <name type="scientific">Serratia fonticola</name>
    <dbReference type="NCBI Taxonomy" id="47917"/>
    <lineage>
        <taxon>Bacteria</taxon>
        <taxon>Pseudomonadati</taxon>
        <taxon>Pseudomonadota</taxon>
        <taxon>Gammaproteobacteria</taxon>
        <taxon>Enterobacterales</taxon>
        <taxon>Yersiniaceae</taxon>
        <taxon>Serratia</taxon>
    </lineage>
</organism>
<protein>
    <submittedName>
        <fullName evidence="2">Uncharacterized protein</fullName>
    </submittedName>
</protein>
<accession>A0AAW3WZ57</accession>
<sequence length="225" mass="24453">MKDKTDDYQNELQFIPWSSSGISGARTIALSALHYYNFTQQDSQSETRGFFSIIGIILGLAAGLTSLIGGMSESTALPERERIRLKIKIRNLSRHNLIIIDNHTSNSRITSSLRIAPGETLEYVYAVGSSLPSASALTFMLVPDSNQLPTTHMHVNITDGNGHVRVSSVSFNSAVSETQLPPGASQRDVSAVFYNAAMGNMNIHIIPTTFTNNVEGKLDLAILSP</sequence>
<reference evidence="2" key="1">
    <citation type="submission" date="2020-08" db="EMBL/GenBank/DDBJ databases">
        <title>Food and environmental bacterial isolates.</title>
        <authorList>
            <person name="Richter L."/>
            <person name="Du Plessis E.M."/>
            <person name="Duvenage S."/>
            <person name="Allam M."/>
            <person name="Korsten L."/>
        </authorList>
    </citation>
    <scope>NUCLEOTIDE SEQUENCE</scope>
    <source>
        <strain evidence="2">UPMP2127</strain>
    </source>
</reference>
<dbReference type="AlphaFoldDB" id="A0AAW3WZ57"/>
<dbReference type="RefSeq" id="WP_139102423.1">
    <property type="nucleotide sequence ID" value="NZ_JACBIV010000049.1"/>
</dbReference>
<proteinExistence type="predicted"/>
<dbReference type="Proteomes" id="UP000659084">
    <property type="component" value="Unassembled WGS sequence"/>
</dbReference>
<comment type="caution">
    <text evidence="2">The sequence shown here is derived from an EMBL/GenBank/DDBJ whole genome shotgun (WGS) entry which is preliminary data.</text>
</comment>
<keyword evidence="1" id="KW-0812">Transmembrane</keyword>
<dbReference type="EMBL" id="JACNYO010000058">
    <property type="protein sequence ID" value="MBC3215771.1"/>
    <property type="molecule type" value="Genomic_DNA"/>
</dbReference>
<evidence type="ECO:0000313" key="2">
    <source>
        <dbReference type="EMBL" id="MBC3215771.1"/>
    </source>
</evidence>
<evidence type="ECO:0000313" key="3">
    <source>
        <dbReference type="Proteomes" id="UP000659084"/>
    </source>
</evidence>
<evidence type="ECO:0000256" key="1">
    <source>
        <dbReference type="SAM" id="Phobius"/>
    </source>
</evidence>
<feature type="transmembrane region" description="Helical" evidence="1">
    <location>
        <begin position="50"/>
        <end position="71"/>
    </location>
</feature>